<comment type="caution">
    <text evidence="1">The sequence shown here is derived from an EMBL/GenBank/DDBJ whole genome shotgun (WGS) entry which is preliminary data.</text>
</comment>
<name>A0A941GPY1_9CHRO</name>
<proteinExistence type="predicted"/>
<reference evidence="1" key="1">
    <citation type="submission" date="2021-02" db="EMBL/GenBank/DDBJ databases">
        <title>Metagenome analyses of Stigonema ocellatum DSM 106950, Chlorogloea purpurea SAG 13.99 and Gomphosphaeria aponina DSM 107014.</title>
        <authorList>
            <person name="Marter P."/>
            <person name="Huang S."/>
        </authorList>
    </citation>
    <scope>NUCLEOTIDE SEQUENCE</scope>
    <source>
        <strain evidence="1">JP213</strain>
    </source>
</reference>
<accession>A0A941GPY1</accession>
<evidence type="ECO:0000313" key="1">
    <source>
        <dbReference type="EMBL" id="MBR8828174.1"/>
    </source>
</evidence>
<protein>
    <submittedName>
        <fullName evidence="1">Uncharacterized protein</fullName>
    </submittedName>
</protein>
<dbReference type="Proteomes" id="UP000767446">
    <property type="component" value="Unassembled WGS sequence"/>
</dbReference>
<dbReference type="AlphaFoldDB" id="A0A941GPY1"/>
<gene>
    <name evidence="1" type="ORF">DSM107014_09810</name>
</gene>
<evidence type="ECO:0000313" key="2">
    <source>
        <dbReference type="Proteomes" id="UP000767446"/>
    </source>
</evidence>
<dbReference type="EMBL" id="JADQBC010000058">
    <property type="protein sequence ID" value="MBR8828174.1"/>
    <property type="molecule type" value="Genomic_DNA"/>
</dbReference>
<sequence length="598" mass="70220">MLGYTIVSHTNYQASKRQAEWEFFFPNYNKNSFSTRLRSNNDPLGEAVKTLEKRSEESELSLKLIHPQSANLSTICIWKNKQQANKYYVKDQEDLSTLDRLADRLEAKNLLYLPTLQGKKLIDFRDINNYNATYRYQVIEPEELGFPQSLASKKSAVNGVFFRQVKSDEGVAEEIIDIEWKPNIVGDRQDRYYAAGWLNPVILNLTLDENDIEHIKNSQITFDNLNTKTALQSLSLFIDPSAIILVEPHINDSYDLRISFLVKFNQTMQQRQGRKINNENLSMIEYFILGSQYYQAWKPFLILDLLGGEFYAYQNISQNIESKNREPEKLVASWNVSWKPPKDAQANKLWLADYWLKKWIKTEKKNNQNQVDVVPSPSVARPYRYNQGLVTFGVNDLANLSLTSLLSQHPQFVFESNNLYSFLVEVFQTPEIQKSVEKFPYDNFWRIKNNKNQLITFDDVDFLNYFSKSHVVPESPVLIAIPQQNNRFLDPVRSINFGPYHFLWELFNCLNSDGRRPCPYGHRQQKIMDFNNIFGWWNDWHSTIFNEPWDIWLNFINKRGFIIQQSIVGRDYLGEKGLRIDWKDKNMRFSSISKNNSL</sequence>
<organism evidence="1 2">
    <name type="scientific">Gomphosphaeria aponina SAG 52.96 = DSM 107014</name>
    <dbReference type="NCBI Taxonomy" id="1521640"/>
    <lineage>
        <taxon>Bacteria</taxon>
        <taxon>Bacillati</taxon>
        <taxon>Cyanobacteriota</taxon>
        <taxon>Cyanophyceae</taxon>
        <taxon>Oscillatoriophycideae</taxon>
        <taxon>Chroococcales</taxon>
        <taxon>Gomphosphaeriaceae</taxon>
        <taxon>Gomphosphaeria</taxon>
    </lineage>
</organism>